<dbReference type="AlphaFoldDB" id="A0AAV8T312"/>
<dbReference type="Pfam" id="PF12796">
    <property type="entry name" value="Ank_2"/>
    <property type="match status" value="3"/>
</dbReference>
<feature type="repeat" description="ANK" evidence="1">
    <location>
        <begin position="184"/>
        <end position="216"/>
    </location>
</feature>
<feature type="repeat" description="ANK" evidence="1">
    <location>
        <begin position="329"/>
        <end position="356"/>
    </location>
</feature>
<protein>
    <submittedName>
        <fullName evidence="2">Uncharacterized protein</fullName>
    </submittedName>
</protein>
<reference evidence="2 3" key="1">
    <citation type="submission" date="2021-09" db="EMBL/GenBank/DDBJ databases">
        <title>Genomic insights and catalytic innovation underlie evolution of tropane alkaloids biosynthesis.</title>
        <authorList>
            <person name="Wang Y.-J."/>
            <person name="Tian T."/>
            <person name="Huang J.-P."/>
            <person name="Huang S.-X."/>
        </authorList>
    </citation>
    <scope>NUCLEOTIDE SEQUENCE [LARGE SCALE GENOMIC DNA]</scope>
    <source>
        <strain evidence="2">KIB-2018</strain>
        <tissue evidence="2">Leaf</tissue>
    </source>
</reference>
<accession>A0AAV8T312</accession>
<dbReference type="SMART" id="SM00248">
    <property type="entry name" value="ANK"/>
    <property type="match status" value="9"/>
</dbReference>
<feature type="repeat" description="ANK" evidence="1">
    <location>
        <begin position="70"/>
        <end position="92"/>
    </location>
</feature>
<dbReference type="EMBL" id="JAIWQS010000007">
    <property type="protein sequence ID" value="KAJ8760704.1"/>
    <property type="molecule type" value="Genomic_DNA"/>
</dbReference>
<gene>
    <name evidence="2" type="ORF">K2173_017750</name>
</gene>
<proteinExistence type="predicted"/>
<evidence type="ECO:0000256" key="1">
    <source>
        <dbReference type="PROSITE-ProRule" id="PRU00023"/>
    </source>
</evidence>
<dbReference type="PANTHER" id="PTHR24128:SF86">
    <property type="entry name" value="ALPHA-LATROTOXIN-LHE1A-LIKE"/>
    <property type="match status" value="1"/>
</dbReference>
<dbReference type="SUPFAM" id="SSF48403">
    <property type="entry name" value="Ankyrin repeat"/>
    <property type="match status" value="2"/>
</dbReference>
<dbReference type="Proteomes" id="UP001159364">
    <property type="component" value="Linkage Group LG07"/>
</dbReference>
<dbReference type="PANTHER" id="PTHR24128">
    <property type="entry name" value="HOMEOBOX PROTEIN WARIAI"/>
    <property type="match status" value="1"/>
</dbReference>
<dbReference type="InterPro" id="IPR002110">
    <property type="entry name" value="Ankyrin_rpt"/>
</dbReference>
<dbReference type="Pfam" id="PF00023">
    <property type="entry name" value="Ank"/>
    <property type="match status" value="1"/>
</dbReference>
<organism evidence="2 3">
    <name type="scientific">Erythroxylum novogranatense</name>
    <dbReference type="NCBI Taxonomy" id="1862640"/>
    <lineage>
        <taxon>Eukaryota</taxon>
        <taxon>Viridiplantae</taxon>
        <taxon>Streptophyta</taxon>
        <taxon>Embryophyta</taxon>
        <taxon>Tracheophyta</taxon>
        <taxon>Spermatophyta</taxon>
        <taxon>Magnoliopsida</taxon>
        <taxon>eudicotyledons</taxon>
        <taxon>Gunneridae</taxon>
        <taxon>Pentapetalae</taxon>
        <taxon>rosids</taxon>
        <taxon>fabids</taxon>
        <taxon>Malpighiales</taxon>
        <taxon>Erythroxylaceae</taxon>
        <taxon>Erythroxylum</taxon>
    </lineage>
</organism>
<keyword evidence="3" id="KW-1185">Reference proteome</keyword>
<dbReference type="PROSITE" id="PS50088">
    <property type="entry name" value="ANK_REPEAT"/>
    <property type="match status" value="3"/>
</dbReference>
<sequence>MCDSMNIAAKKGNIDDLYALIRKDVKLLDLIDEKPFVRTPLHVAACAGQIQFAKEIMRLKPSFGKKLDEDGFSPIHVALQEGHSQLALQLLEGERDLVRVKGREGITPLHCAAKVGDVGILVSFLSACTKSIEDVTIQNETALHIALKNGMFEAFEVLLRWLKEGREEEARYRERLILNWKDEQGNTVLHIAAFKYQSEALRLLLDCRVDRSLKNAEGKTAWDIINSQGNFEDAEVIEKLTIAKPSPFPPIDECGHYLRHGQWLKNAAEEGDVNALYTITREDPNLLEQIDQVALVDTPLHIASSAGHSQFALEIMRLKPSFARKLNPDGLCPIHLALQRSHFQLVRMLIALDSDLVRLRGREGKTPLHYVVQIGDLQLLAIFLSFCPKSIEDKTFQDETVLHIAVKNSNVGAFEFLIDRFHWECNKEAGYIEKNIVEW</sequence>
<dbReference type="InterPro" id="IPR036770">
    <property type="entry name" value="Ankyrin_rpt-contain_sf"/>
</dbReference>
<dbReference type="PROSITE" id="PS50297">
    <property type="entry name" value="ANK_REP_REGION"/>
    <property type="match status" value="2"/>
</dbReference>
<dbReference type="Gene3D" id="1.25.40.20">
    <property type="entry name" value="Ankyrin repeat-containing domain"/>
    <property type="match status" value="2"/>
</dbReference>
<comment type="caution">
    <text evidence="2">The sequence shown here is derived from an EMBL/GenBank/DDBJ whole genome shotgun (WGS) entry which is preliminary data.</text>
</comment>
<name>A0AAV8T312_9ROSI</name>
<evidence type="ECO:0000313" key="3">
    <source>
        <dbReference type="Proteomes" id="UP001159364"/>
    </source>
</evidence>
<evidence type="ECO:0000313" key="2">
    <source>
        <dbReference type="EMBL" id="KAJ8760704.1"/>
    </source>
</evidence>
<keyword evidence="1" id="KW-0040">ANK repeat</keyword>